<proteinExistence type="predicted"/>
<evidence type="ECO:0000313" key="1">
    <source>
        <dbReference type="EMBL" id="KMS79063.1"/>
    </source>
</evidence>
<reference evidence="1 2" key="1">
    <citation type="submission" date="2015-06" db="EMBL/GenBank/DDBJ databases">
        <title>Draft genome sequence of Streptomyces leeuwenhoekii C58, which produces the novel lasso peptide, chaxapeptin.</title>
        <authorList>
            <person name="Yi Y."/>
            <person name="Hai D."/>
            <person name="Jaspars M."/>
            <person name="Sheng H."/>
            <person name="Rateb M.E."/>
            <person name="Bull A."/>
            <person name="Goodfellow M."/>
            <person name="Asenjo J.A."/>
            <person name="Ebel R."/>
        </authorList>
    </citation>
    <scope>NUCLEOTIDE SEQUENCE [LARGE SCALE GENOMIC DNA]</scope>
    <source>
        <strain evidence="1 2">C58</strain>
    </source>
</reference>
<name>A0ABR5HYW9_STRLW</name>
<evidence type="ECO:0008006" key="3">
    <source>
        <dbReference type="Google" id="ProtNLM"/>
    </source>
</evidence>
<evidence type="ECO:0000313" key="2">
    <source>
        <dbReference type="Proteomes" id="UP000037274"/>
    </source>
</evidence>
<keyword evidence="2" id="KW-1185">Reference proteome</keyword>
<dbReference type="Proteomes" id="UP000037274">
    <property type="component" value="Unassembled WGS sequence"/>
</dbReference>
<accession>A0ABR5HYW9</accession>
<dbReference type="EMBL" id="LFEH01000040">
    <property type="protein sequence ID" value="KMS79063.1"/>
    <property type="molecule type" value="Genomic_DNA"/>
</dbReference>
<dbReference type="RefSeq" id="WP_048572823.1">
    <property type="nucleotide sequence ID" value="NZ_LFEH01000040.1"/>
</dbReference>
<gene>
    <name evidence="1" type="ORF">ACH49_13455</name>
</gene>
<protein>
    <recommendedName>
        <fullName evidence="3">Anti-sigma factor NepR domain-containing protein</fullName>
    </recommendedName>
</protein>
<sequence length="63" mass="6916">MTREERRALLGDDVIAQIHERVAETPMPGPEVVDDLRRILARPGRVTSAAKWPTATRPAAKAA</sequence>
<comment type="caution">
    <text evidence="1">The sequence shown here is derived from an EMBL/GenBank/DDBJ whole genome shotgun (WGS) entry which is preliminary data.</text>
</comment>
<organism evidence="1 2">
    <name type="scientific">Streptomyces leeuwenhoekii</name>
    <dbReference type="NCBI Taxonomy" id="1437453"/>
    <lineage>
        <taxon>Bacteria</taxon>
        <taxon>Bacillati</taxon>
        <taxon>Actinomycetota</taxon>
        <taxon>Actinomycetes</taxon>
        <taxon>Kitasatosporales</taxon>
        <taxon>Streptomycetaceae</taxon>
        <taxon>Streptomyces</taxon>
    </lineage>
</organism>